<keyword evidence="2" id="KW-1185">Reference proteome</keyword>
<dbReference type="EMBL" id="SZYD01000001">
    <property type="protein sequence ID" value="KAD7477745.1"/>
    <property type="molecule type" value="Genomic_DNA"/>
</dbReference>
<gene>
    <name evidence="1" type="ORF">E3N88_00881</name>
</gene>
<sequence>MLKDHSRNLYERMNHHTYIPIVKWSFNAVHKDFTLYQVKGGIKVLDLTKLMVLAQPFIFDLERLPLENPDNGSDGRVGVKWVKARAQYQRQAAFGRKELLFGSNLASEG</sequence>
<organism evidence="1 2">
    <name type="scientific">Mikania micrantha</name>
    <name type="common">bitter vine</name>
    <dbReference type="NCBI Taxonomy" id="192012"/>
    <lineage>
        <taxon>Eukaryota</taxon>
        <taxon>Viridiplantae</taxon>
        <taxon>Streptophyta</taxon>
        <taxon>Embryophyta</taxon>
        <taxon>Tracheophyta</taxon>
        <taxon>Spermatophyta</taxon>
        <taxon>Magnoliopsida</taxon>
        <taxon>eudicotyledons</taxon>
        <taxon>Gunneridae</taxon>
        <taxon>Pentapetalae</taxon>
        <taxon>asterids</taxon>
        <taxon>campanulids</taxon>
        <taxon>Asterales</taxon>
        <taxon>Asteraceae</taxon>
        <taxon>Asteroideae</taxon>
        <taxon>Heliantheae alliance</taxon>
        <taxon>Eupatorieae</taxon>
        <taxon>Mikania</taxon>
    </lineage>
</organism>
<evidence type="ECO:0000313" key="1">
    <source>
        <dbReference type="EMBL" id="KAD7477745.1"/>
    </source>
</evidence>
<dbReference type="AlphaFoldDB" id="A0A5N6PZE6"/>
<reference evidence="1 2" key="1">
    <citation type="submission" date="2019-05" db="EMBL/GenBank/DDBJ databases">
        <title>Mikania micrantha, genome provides insights into the molecular mechanism of rapid growth.</title>
        <authorList>
            <person name="Liu B."/>
        </authorList>
    </citation>
    <scope>NUCLEOTIDE SEQUENCE [LARGE SCALE GENOMIC DNA]</scope>
    <source>
        <strain evidence="1">NLD-2019</strain>
        <tissue evidence="1">Leaf</tissue>
    </source>
</reference>
<proteinExistence type="predicted"/>
<evidence type="ECO:0000313" key="2">
    <source>
        <dbReference type="Proteomes" id="UP000326396"/>
    </source>
</evidence>
<accession>A0A5N6PZE6</accession>
<protein>
    <submittedName>
        <fullName evidence="1">Uncharacterized protein</fullName>
    </submittedName>
</protein>
<name>A0A5N6PZE6_9ASTR</name>
<comment type="caution">
    <text evidence="1">The sequence shown here is derived from an EMBL/GenBank/DDBJ whole genome shotgun (WGS) entry which is preliminary data.</text>
</comment>
<dbReference type="Proteomes" id="UP000326396">
    <property type="component" value="Linkage Group LG1"/>
</dbReference>